<reference evidence="14" key="1">
    <citation type="submission" date="2020-12" db="EMBL/GenBank/DDBJ databases">
        <title>Oil enriched cultivation method for isolating marine PHA-producing bacteria.</title>
        <authorList>
            <person name="Zheng W."/>
            <person name="Yu S."/>
            <person name="Huang Y."/>
        </authorList>
    </citation>
    <scope>NUCLEOTIDE SEQUENCE</scope>
    <source>
        <strain evidence="14">SY-2-12</strain>
    </source>
</reference>
<dbReference type="GO" id="GO:0007165">
    <property type="term" value="P:signal transduction"/>
    <property type="evidence" value="ECO:0007669"/>
    <property type="project" value="UniProtKB-KW"/>
</dbReference>
<feature type="transmembrane region" description="Helical" evidence="10">
    <location>
        <begin position="12"/>
        <end position="32"/>
    </location>
</feature>
<evidence type="ECO:0000256" key="7">
    <source>
        <dbReference type="ARBA" id="ARBA00023224"/>
    </source>
</evidence>
<dbReference type="PANTHER" id="PTHR32089:SF112">
    <property type="entry name" value="LYSOZYME-LIKE PROTEIN-RELATED"/>
    <property type="match status" value="1"/>
</dbReference>
<dbReference type="Pfam" id="PF00015">
    <property type="entry name" value="MCPsignal"/>
    <property type="match status" value="1"/>
</dbReference>
<dbReference type="SUPFAM" id="SSF58104">
    <property type="entry name" value="Methyl-accepting chemotaxis protein (MCP) signaling domain"/>
    <property type="match status" value="1"/>
</dbReference>
<keyword evidence="6 10" id="KW-0472">Membrane</keyword>
<feature type="domain" description="T-SNARE coiled-coil homology" evidence="12">
    <location>
        <begin position="455"/>
        <end position="517"/>
    </location>
</feature>
<dbReference type="PROSITE" id="PS50111">
    <property type="entry name" value="CHEMOTAXIS_TRANSDUC_2"/>
    <property type="match status" value="1"/>
</dbReference>
<dbReference type="InterPro" id="IPR004089">
    <property type="entry name" value="MCPsignal_dom"/>
</dbReference>
<dbReference type="GO" id="GO:0004888">
    <property type="term" value="F:transmembrane signaling receptor activity"/>
    <property type="evidence" value="ECO:0007669"/>
    <property type="project" value="InterPro"/>
</dbReference>
<evidence type="ECO:0000256" key="4">
    <source>
        <dbReference type="ARBA" id="ARBA00022692"/>
    </source>
</evidence>
<evidence type="ECO:0000256" key="3">
    <source>
        <dbReference type="ARBA" id="ARBA00022519"/>
    </source>
</evidence>
<dbReference type="EMBL" id="JAEKJZ010000004">
    <property type="protein sequence ID" value="MBN9672378.1"/>
    <property type="molecule type" value="Genomic_DNA"/>
</dbReference>
<feature type="transmembrane region" description="Helical" evidence="10">
    <location>
        <begin position="190"/>
        <end position="209"/>
    </location>
</feature>
<feature type="domain" description="HAMP" evidence="13">
    <location>
        <begin position="210"/>
        <end position="263"/>
    </location>
</feature>
<dbReference type="Pfam" id="PF00672">
    <property type="entry name" value="HAMP"/>
    <property type="match status" value="1"/>
</dbReference>
<evidence type="ECO:0000313" key="15">
    <source>
        <dbReference type="Proteomes" id="UP000664096"/>
    </source>
</evidence>
<evidence type="ECO:0000256" key="9">
    <source>
        <dbReference type="PROSITE-ProRule" id="PRU00284"/>
    </source>
</evidence>
<dbReference type="PROSITE" id="PS50885">
    <property type="entry name" value="HAMP"/>
    <property type="match status" value="1"/>
</dbReference>
<dbReference type="PANTHER" id="PTHR32089">
    <property type="entry name" value="METHYL-ACCEPTING CHEMOTAXIS PROTEIN MCPB"/>
    <property type="match status" value="1"/>
</dbReference>
<evidence type="ECO:0000259" key="12">
    <source>
        <dbReference type="PROSITE" id="PS50192"/>
    </source>
</evidence>
<keyword evidence="2" id="KW-1003">Cell membrane</keyword>
<dbReference type="Gene3D" id="3.30.450.20">
    <property type="entry name" value="PAS domain"/>
    <property type="match status" value="1"/>
</dbReference>
<dbReference type="RefSeq" id="WP_207142226.1">
    <property type="nucleotide sequence ID" value="NZ_JAEKJZ010000004.1"/>
</dbReference>
<keyword evidence="3" id="KW-0997">Cell inner membrane</keyword>
<sequence length="565" mass="59931">MFLDKFRISFKIWIPVISLAVFTLALATYDLLSLRSILYGERTAKTQTVVEITNSVLKYFHGLEASGELTREEAQEWARNVVRAIQYDGNNYAFIQSYDGTRIVSANKASEGKSAWDSKDKTGKYHVREIIEVARNGGGVVTYMWTRKGEDALLPKSSWSEAFEPWGWVTATGVYVDDVAAAFWSKASKMFGFVAVGGLIAAIVAAAAIRNIAGPLKGLTRSMKKLADGDTDVEIQGMQRGDEIGEMAEAMETFVANENTRRVLEQEQGERQKLDLQRSRNIQTLSSEFDVQVSGLLNTITGSVESLQHASTNLNSGAQQTTNQSEAVTSAAATASANTETVAAAAEELATSVSEISRQVSSSSEIASQAATQASATNQRIQGLSEAAAKIGEVVTLIQAIAEQTNLLALNATIEAARAGEAGKGFAVVAAEVKELATQTSKATEEISSQISSIQGETHHAVEAIGTITATIDKINEITTSISAAVEQQGMATNEIASNIQQAAAGTQQVSDNIAGVSEAAGITNEAADMVYTAAGSLDKEARDLRASVGAFLEGIKANSTSEAA</sequence>
<comment type="caution">
    <text evidence="14">The sequence shown here is derived from an EMBL/GenBank/DDBJ whole genome shotgun (WGS) entry which is preliminary data.</text>
</comment>
<keyword evidence="7 9" id="KW-0807">Transducer</keyword>
<protein>
    <submittedName>
        <fullName evidence="14">Cache domain-containing protein</fullName>
    </submittedName>
</protein>
<dbReference type="SMART" id="SM00283">
    <property type="entry name" value="MA"/>
    <property type="match status" value="1"/>
</dbReference>
<dbReference type="SMART" id="SM01049">
    <property type="entry name" value="Cache_2"/>
    <property type="match status" value="1"/>
</dbReference>
<proteinExistence type="inferred from homology"/>
<dbReference type="GO" id="GO:0006935">
    <property type="term" value="P:chemotaxis"/>
    <property type="evidence" value="ECO:0007669"/>
    <property type="project" value="InterPro"/>
</dbReference>
<dbReference type="InterPro" id="IPR000727">
    <property type="entry name" value="T_SNARE_dom"/>
</dbReference>
<comment type="similarity">
    <text evidence="8">Belongs to the methyl-accepting chemotaxis (MCP) protein family.</text>
</comment>
<evidence type="ECO:0000256" key="10">
    <source>
        <dbReference type="SAM" id="Phobius"/>
    </source>
</evidence>
<evidence type="ECO:0000256" key="8">
    <source>
        <dbReference type="ARBA" id="ARBA00029447"/>
    </source>
</evidence>
<evidence type="ECO:0000313" key="14">
    <source>
        <dbReference type="EMBL" id="MBN9672378.1"/>
    </source>
</evidence>
<name>A0A939EG57_9HYPH</name>
<dbReference type="SMART" id="SM00304">
    <property type="entry name" value="HAMP"/>
    <property type="match status" value="1"/>
</dbReference>
<dbReference type="InterPro" id="IPR033480">
    <property type="entry name" value="sCache_2"/>
</dbReference>
<dbReference type="CDD" id="cd06225">
    <property type="entry name" value="HAMP"/>
    <property type="match status" value="1"/>
</dbReference>
<dbReference type="PROSITE" id="PS50192">
    <property type="entry name" value="T_SNARE"/>
    <property type="match status" value="1"/>
</dbReference>
<dbReference type="Gene3D" id="1.10.8.500">
    <property type="entry name" value="HAMP domain in histidine kinase"/>
    <property type="match status" value="1"/>
</dbReference>
<dbReference type="GO" id="GO:0005886">
    <property type="term" value="C:plasma membrane"/>
    <property type="evidence" value="ECO:0007669"/>
    <property type="project" value="UniProtKB-SubCell"/>
</dbReference>
<comment type="subcellular location">
    <subcellularLocation>
        <location evidence="1">Cell inner membrane</location>
        <topology evidence="1">Multi-pass membrane protein</topology>
    </subcellularLocation>
</comment>
<evidence type="ECO:0000256" key="2">
    <source>
        <dbReference type="ARBA" id="ARBA00022475"/>
    </source>
</evidence>
<evidence type="ECO:0000256" key="1">
    <source>
        <dbReference type="ARBA" id="ARBA00004429"/>
    </source>
</evidence>
<evidence type="ECO:0000259" key="13">
    <source>
        <dbReference type="PROSITE" id="PS50885"/>
    </source>
</evidence>
<keyword evidence="5 10" id="KW-1133">Transmembrane helix</keyword>
<feature type="domain" description="Methyl-accepting transducer" evidence="11">
    <location>
        <begin position="303"/>
        <end position="525"/>
    </location>
</feature>
<keyword evidence="4 10" id="KW-0812">Transmembrane</keyword>
<gene>
    <name evidence="14" type="ORF">JF539_18635</name>
</gene>
<dbReference type="InterPro" id="IPR003660">
    <property type="entry name" value="HAMP_dom"/>
</dbReference>
<evidence type="ECO:0000256" key="5">
    <source>
        <dbReference type="ARBA" id="ARBA00022989"/>
    </source>
</evidence>
<dbReference type="Pfam" id="PF17200">
    <property type="entry name" value="sCache_2"/>
    <property type="match status" value="1"/>
</dbReference>
<dbReference type="Gene3D" id="1.10.287.950">
    <property type="entry name" value="Methyl-accepting chemotaxis protein"/>
    <property type="match status" value="1"/>
</dbReference>
<dbReference type="Proteomes" id="UP000664096">
    <property type="component" value="Unassembled WGS sequence"/>
</dbReference>
<organism evidence="14 15">
    <name type="scientific">Roseibium aggregatum</name>
    <dbReference type="NCBI Taxonomy" id="187304"/>
    <lineage>
        <taxon>Bacteria</taxon>
        <taxon>Pseudomonadati</taxon>
        <taxon>Pseudomonadota</taxon>
        <taxon>Alphaproteobacteria</taxon>
        <taxon>Hyphomicrobiales</taxon>
        <taxon>Stappiaceae</taxon>
        <taxon>Roseibium</taxon>
    </lineage>
</organism>
<accession>A0A939EG57</accession>
<dbReference type="PRINTS" id="PR00260">
    <property type="entry name" value="CHEMTRNSDUCR"/>
</dbReference>
<dbReference type="InterPro" id="IPR004090">
    <property type="entry name" value="Chemotax_Me-accpt_rcpt"/>
</dbReference>
<evidence type="ECO:0000256" key="6">
    <source>
        <dbReference type="ARBA" id="ARBA00023136"/>
    </source>
</evidence>
<evidence type="ECO:0000259" key="11">
    <source>
        <dbReference type="PROSITE" id="PS50111"/>
    </source>
</evidence>
<dbReference type="AlphaFoldDB" id="A0A939EG57"/>